<comment type="similarity">
    <text evidence="1">Belongs to the LytR/CpsA/Psr (LCP) family.</text>
</comment>
<feature type="domain" description="Cell envelope-related transcriptional attenuator" evidence="4">
    <location>
        <begin position="248"/>
        <end position="394"/>
    </location>
</feature>
<dbReference type="Gene3D" id="3.40.630.190">
    <property type="entry name" value="LCP protein"/>
    <property type="match status" value="1"/>
</dbReference>
<feature type="non-terminal residue" evidence="5">
    <location>
        <position position="438"/>
    </location>
</feature>
<feature type="domain" description="DNA polymerase processivity factor" evidence="3">
    <location>
        <begin position="72"/>
        <end position="187"/>
    </location>
</feature>
<name>A0A7Z6WHY7_STRAG</name>
<dbReference type="Proteomes" id="UP000256718">
    <property type="component" value="Unassembled WGS sequence"/>
</dbReference>
<feature type="transmembrane region" description="Helical" evidence="2">
    <location>
        <begin position="52"/>
        <end position="70"/>
    </location>
</feature>
<gene>
    <name evidence="5" type="ORF">C4618_02845</name>
</gene>
<keyword evidence="2" id="KW-0472">Membrane</keyword>
<feature type="transmembrane region" description="Helical" evidence="2">
    <location>
        <begin position="20"/>
        <end position="40"/>
    </location>
</feature>
<dbReference type="PANTHER" id="PTHR33392:SF6">
    <property type="entry name" value="POLYISOPRENYL-TEICHOIC ACID--PEPTIDOGLYCAN TEICHOIC ACID TRANSFERASE TAGU"/>
    <property type="match status" value="1"/>
</dbReference>
<dbReference type="NCBIfam" id="TIGR00350">
    <property type="entry name" value="lytR_cpsA_psr"/>
    <property type="match status" value="1"/>
</dbReference>
<keyword evidence="2" id="KW-0812">Transmembrane</keyword>
<evidence type="ECO:0000259" key="3">
    <source>
        <dbReference type="Pfam" id="PF02916"/>
    </source>
</evidence>
<dbReference type="Pfam" id="PF02916">
    <property type="entry name" value="DNA_PPF"/>
    <property type="match status" value="1"/>
</dbReference>
<evidence type="ECO:0000313" key="6">
    <source>
        <dbReference type="Proteomes" id="UP000256718"/>
    </source>
</evidence>
<dbReference type="EMBL" id="QHGZ01000083">
    <property type="protein sequence ID" value="RDY85421.1"/>
    <property type="molecule type" value="Genomic_DNA"/>
</dbReference>
<dbReference type="AlphaFoldDB" id="A0A7Z6WHY7"/>
<dbReference type="RefSeq" id="WP_154700874.1">
    <property type="nucleotide sequence ID" value="NZ_QHGZ01000083.1"/>
</dbReference>
<dbReference type="InterPro" id="IPR004474">
    <property type="entry name" value="LytR_CpsA_psr"/>
</dbReference>
<keyword evidence="2" id="KW-1133">Transmembrane helix</keyword>
<dbReference type="InterPro" id="IPR004190">
    <property type="entry name" value="DNA_pol_proc_fac"/>
</dbReference>
<comment type="caution">
    <text evidence="5">The sequence shown here is derived from an EMBL/GenBank/DDBJ whole genome shotgun (WGS) entry which is preliminary data.</text>
</comment>
<dbReference type="Pfam" id="PF03816">
    <property type="entry name" value="LytR_cpsA_psr"/>
    <property type="match status" value="1"/>
</dbReference>
<reference evidence="5 6" key="1">
    <citation type="journal article" date="2018" name="Emerg. Microbes Infect.">
        <title>Phenotypic and molecular analysis of nontypeable Group B streptococci: identification of cps2a and hybrid cps2a/cps5 Group B streptococcal capsule gene clusters.</title>
        <authorList>
            <person name="Alhhazmi A."/>
            <person name="Tyrrell G.J."/>
        </authorList>
    </citation>
    <scope>NUCLEOTIDE SEQUENCE [LARGE SCALE GENOMIC DNA]</scope>
    <source>
        <strain evidence="5 6">PLGBS17</strain>
    </source>
</reference>
<sequence>MSNHSRRQQKKHSHTPLRVINLFLLVIFILLSVVSLFLMYRHHFLAFRHLNVIYGVVIVLIILASLFLCIKNKARIFTTIILVLASIFVATTLYGFKSTIDLTNNLNKTASYSEIEMSVVVPKDSKITNIEAVSKLAAPVKNDTSNITDLIEHIKSEEGISITPQKTDSYQDAYNRIKNGNSQAMVLNNAYVSLIELSTPDFKSQIKTIYTYKIKKKINRKNTNHKEGVFNIYISGIDTFGSISTVSRSDVNIIMTVNTNTHKVLLTTTPRDAYVKIPDGGGNQYDKLTHAGLYGVETSMKTLENLYDINLDYYARINFSSFLKLIDLLGGVTVYNDQAFTSKHGNFDFPVGQVTLNSEQALGFVRERYSLQGGDNDRGRNQEKVIAAIINKLASSQSVTKLNSITSQLQTSVQTNMTIDNINDLINNQLSTGQRFTV</sequence>
<evidence type="ECO:0000256" key="1">
    <source>
        <dbReference type="ARBA" id="ARBA00006068"/>
    </source>
</evidence>
<dbReference type="PANTHER" id="PTHR33392">
    <property type="entry name" value="POLYISOPRENYL-TEICHOIC ACID--PEPTIDOGLYCAN TEICHOIC ACID TRANSFERASE TAGU"/>
    <property type="match status" value="1"/>
</dbReference>
<dbReference type="GO" id="GO:0006260">
    <property type="term" value="P:DNA replication"/>
    <property type="evidence" value="ECO:0007669"/>
    <property type="project" value="InterPro"/>
</dbReference>
<feature type="transmembrane region" description="Helical" evidence="2">
    <location>
        <begin position="77"/>
        <end position="96"/>
    </location>
</feature>
<organism evidence="5 6">
    <name type="scientific">Streptococcus agalactiae</name>
    <dbReference type="NCBI Taxonomy" id="1311"/>
    <lineage>
        <taxon>Bacteria</taxon>
        <taxon>Bacillati</taxon>
        <taxon>Bacillota</taxon>
        <taxon>Bacilli</taxon>
        <taxon>Lactobacillales</taxon>
        <taxon>Streptococcaceae</taxon>
        <taxon>Streptococcus</taxon>
    </lineage>
</organism>
<protein>
    <submittedName>
        <fullName evidence="5">LytR family transcriptional regulator</fullName>
    </submittedName>
</protein>
<evidence type="ECO:0000259" key="4">
    <source>
        <dbReference type="Pfam" id="PF03816"/>
    </source>
</evidence>
<dbReference type="SUPFAM" id="SSF53850">
    <property type="entry name" value="Periplasmic binding protein-like II"/>
    <property type="match status" value="1"/>
</dbReference>
<dbReference type="InterPro" id="IPR050922">
    <property type="entry name" value="LytR/CpsA/Psr_CW_biosynth"/>
</dbReference>
<proteinExistence type="inferred from homology"/>
<evidence type="ECO:0000313" key="5">
    <source>
        <dbReference type="EMBL" id="RDY85421.1"/>
    </source>
</evidence>
<dbReference type="Gene3D" id="3.40.190.10">
    <property type="entry name" value="Periplasmic binding protein-like II"/>
    <property type="match status" value="1"/>
</dbReference>
<accession>A0A7Z6WHY7</accession>
<evidence type="ECO:0000256" key="2">
    <source>
        <dbReference type="SAM" id="Phobius"/>
    </source>
</evidence>